<dbReference type="FunFam" id="3.40.309.10:FF:000009">
    <property type="entry name" value="Aldehyde dehydrogenase A"/>
    <property type="match status" value="1"/>
</dbReference>
<dbReference type="Pfam" id="PF00171">
    <property type="entry name" value="Aldedh"/>
    <property type="match status" value="1"/>
</dbReference>
<dbReference type="PROSITE" id="PS00687">
    <property type="entry name" value="ALDEHYDE_DEHYDR_GLU"/>
    <property type="match status" value="1"/>
</dbReference>
<sequence>MTIETLDAPIKNPGQLFIDGEWVAPSTDATIDVIAPATEQLYLRVAEAKEADIERAVAAARLAFDEGPWPRMSHAERAGYLTAIAEKLTERLPDVAAIWPNEMGILHSMAKDYSAGVAGLYSYYASLATRFPFEEERRTFSGAKLGLLVREPVGVVGAIIPWNGPISLIAFKIAPALLAGCTVVIKASPEAPGHALLMAEVAESVGLPKGVVNVVTADRQASEALVRHPGIDKIAFTGSTAAGTRIASILGERMARYTLELGGKSAAIVLDDYDVETAARTIAEHAGDMTGQVCASLTRVVVTRDRHDRLVEALAASFGAIRVGDPFDPASQMGPLATQRQRDRVEGYIAGARADGFTLATGGGRPAHLNRGYYVEPTVFGHVDNRSRLGQEEVFGPVLAVIPAADEADAVRIANDSPFGLNGAVFTNDIDRAYAVARQVRTGTMGHNAIRMDFSIAFGGFKQSGVGREGGVEGLHPYLETKTVLLDGRPSHLPMRDGNGR</sequence>
<dbReference type="RefSeq" id="WP_160363556.1">
    <property type="nucleotide sequence ID" value="NZ_JACEIB010000003.1"/>
</dbReference>
<comment type="caution">
    <text evidence="6">The sequence shown here is derived from an EMBL/GenBank/DDBJ whole genome shotgun (WGS) entry which is preliminary data.</text>
</comment>
<keyword evidence="7" id="KW-1185">Reference proteome</keyword>
<evidence type="ECO:0000259" key="5">
    <source>
        <dbReference type="Pfam" id="PF00171"/>
    </source>
</evidence>
<accession>A0A838L3Y5</accession>
<dbReference type="FunFam" id="3.40.605.10:FF:000007">
    <property type="entry name" value="NAD/NADP-dependent betaine aldehyde dehydrogenase"/>
    <property type="match status" value="1"/>
</dbReference>
<dbReference type="InterPro" id="IPR016162">
    <property type="entry name" value="Ald_DH_N"/>
</dbReference>
<comment type="similarity">
    <text evidence="1 4">Belongs to the aldehyde dehydrogenase family.</text>
</comment>
<dbReference type="SUPFAM" id="SSF53720">
    <property type="entry name" value="ALDH-like"/>
    <property type="match status" value="1"/>
</dbReference>
<evidence type="ECO:0000256" key="3">
    <source>
        <dbReference type="PROSITE-ProRule" id="PRU10007"/>
    </source>
</evidence>
<evidence type="ECO:0000256" key="4">
    <source>
        <dbReference type="RuleBase" id="RU003345"/>
    </source>
</evidence>
<dbReference type="InterPro" id="IPR016163">
    <property type="entry name" value="Ald_DH_C"/>
</dbReference>
<gene>
    <name evidence="6" type="ORF">HZF05_06550</name>
</gene>
<dbReference type="Gene3D" id="3.40.605.10">
    <property type="entry name" value="Aldehyde Dehydrogenase, Chain A, domain 1"/>
    <property type="match status" value="1"/>
</dbReference>
<keyword evidence="2 4" id="KW-0560">Oxidoreductase</keyword>
<evidence type="ECO:0000313" key="6">
    <source>
        <dbReference type="EMBL" id="MBA2933757.1"/>
    </source>
</evidence>
<evidence type="ECO:0000313" key="7">
    <source>
        <dbReference type="Proteomes" id="UP000570166"/>
    </source>
</evidence>
<proteinExistence type="inferred from homology"/>
<dbReference type="GO" id="GO:0016620">
    <property type="term" value="F:oxidoreductase activity, acting on the aldehyde or oxo group of donors, NAD or NADP as acceptor"/>
    <property type="evidence" value="ECO:0007669"/>
    <property type="project" value="InterPro"/>
</dbReference>
<feature type="domain" description="Aldehyde dehydrogenase" evidence="5">
    <location>
        <begin position="22"/>
        <end position="484"/>
    </location>
</feature>
<dbReference type="InterPro" id="IPR029510">
    <property type="entry name" value="Ald_DH_CS_GLU"/>
</dbReference>
<dbReference type="PANTHER" id="PTHR42804:SF1">
    <property type="entry name" value="ALDEHYDE DEHYDROGENASE-RELATED"/>
    <property type="match status" value="1"/>
</dbReference>
<protein>
    <submittedName>
        <fullName evidence="6">Aldehyde dehydrogenase</fullName>
    </submittedName>
</protein>
<evidence type="ECO:0000256" key="2">
    <source>
        <dbReference type="ARBA" id="ARBA00023002"/>
    </source>
</evidence>
<dbReference type="InterPro" id="IPR016161">
    <property type="entry name" value="Ald_DH/histidinol_DH"/>
</dbReference>
<feature type="active site" evidence="3">
    <location>
        <position position="260"/>
    </location>
</feature>
<dbReference type="PANTHER" id="PTHR42804">
    <property type="entry name" value="ALDEHYDE DEHYDROGENASE"/>
    <property type="match status" value="1"/>
</dbReference>
<dbReference type="AlphaFoldDB" id="A0A838L3Y5"/>
<dbReference type="Gene3D" id="3.40.309.10">
    <property type="entry name" value="Aldehyde Dehydrogenase, Chain A, domain 2"/>
    <property type="match status" value="1"/>
</dbReference>
<evidence type="ECO:0000256" key="1">
    <source>
        <dbReference type="ARBA" id="ARBA00009986"/>
    </source>
</evidence>
<name>A0A838L3Y5_9SPHN</name>
<dbReference type="InterPro" id="IPR015590">
    <property type="entry name" value="Aldehyde_DH_dom"/>
</dbReference>
<dbReference type="CDD" id="cd07139">
    <property type="entry name" value="ALDH_AldA-Rv0768"/>
    <property type="match status" value="1"/>
</dbReference>
<organism evidence="6 7">
    <name type="scientific">Sphingomonas chungangi</name>
    <dbReference type="NCBI Taxonomy" id="2683589"/>
    <lineage>
        <taxon>Bacteria</taxon>
        <taxon>Pseudomonadati</taxon>
        <taxon>Pseudomonadota</taxon>
        <taxon>Alphaproteobacteria</taxon>
        <taxon>Sphingomonadales</taxon>
        <taxon>Sphingomonadaceae</taxon>
        <taxon>Sphingomonas</taxon>
    </lineage>
</organism>
<dbReference type="Proteomes" id="UP000570166">
    <property type="component" value="Unassembled WGS sequence"/>
</dbReference>
<dbReference type="EMBL" id="JACEIB010000003">
    <property type="protein sequence ID" value="MBA2933757.1"/>
    <property type="molecule type" value="Genomic_DNA"/>
</dbReference>
<reference evidence="6 7" key="1">
    <citation type="submission" date="2020-07" db="EMBL/GenBank/DDBJ databases">
        <authorList>
            <person name="Sun Q."/>
        </authorList>
    </citation>
    <scope>NUCLEOTIDE SEQUENCE [LARGE SCALE GENOMIC DNA]</scope>
    <source>
        <strain evidence="6 7">CGMCC 1.13654</strain>
    </source>
</reference>